<accession>A0ABY6D6Q7</accession>
<organism evidence="2 3">
    <name type="scientific">Roseovarius pelagicus</name>
    <dbReference type="NCBI Taxonomy" id="2980108"/>
    <lineage>
        <taxon>Bacteria</taxon>
        <taxon>Pseudomonadati</taxon>
        <taxon>Pseudomonadota</taxon>
        <taxon>Alphaproteobacteria</taxon>
        <taxon>Rhodobacterales</taxon>
        <taxon>Roseobacteraceae</taxon>
        <taxon>Roseovarius</taxon>
    </lineage>
</organism>
<gene>
    <name evidence="2" type="ORF">N7U68_11865</name>
</gene>
<dbReference type="Pfam" id="PF13692">
    <property type="entry name" value="Glyco_trans_1_4"/>
    <property type="match status" value="1"/>
</dbReference>
<protein>
    <submittedName>
        <fullName evidence="2">Glycosyltransferase family 4 protein</fullName>
    </submittedName>
</protein>
<feature type="domain" description="Glycosyltransferase subfamily 4-like N-terminal" evidence="1">
    <location>
        <begin position="3"/>
        <end position="154"/>
    </location>
</feature>
<dbReference type="InterPro" id="IPR028098">
    <property type="entry name" value="Glyco_trans_4-like_N"/>
</dbReference>
<proteinExistence type="predicted"/>
<keyword evidence="3" id="KW-1185">Reference proteome</keyword>
<dbReference type="PANTHER" id="PTHR45947">
    <property type="entry name" value="SULFOQUINOVOSYL TRANSFERASE SQD2"/>
    <property type="match status" value="1"/>
</dbReference>
<dbReference type="PANTHER" id="PTHR45947:SF3">
    <property type="entry name" value="SULFOQUINOVOSYL TRANSFERASE SQD2"/>
    <property type="match status" value="1"/>
</dbReference>
<evidence type="ECO:0000313" key="2">
    <source>
        <dbReference type="EMBL" id="UXX81820.1"/>
    </source>
</evidence>
<dbReference type="EMBL" id="CP106738">
    <property type="protein sequence ID" value="UXX81820.1"/>
    <property type="molecule type" value="Genomic_DNA"/>
</dbReference>
<dbReference type="CDD" id="cd03801">
    <property type="entry name" value="GT4_PimA-like"/>
    <property type="match status" value="1"/>
</dbReference>
<dbReference type="Proteomes" id="UP001064087">
    <property type="component" value="Chromosome"/>
</dbReference>
<dbReference type="SUPFAM" id="SSF53756">
    <property type="entry name" value="UDP-Glycosyltransferase/glycogen phosphorylase"/>
    <property type="match status" value="1"/>
</dbReference>
<dbReference type="RefSeq" id="WP_263046929.1">
    <property type="nucleotide sequence ID" value="NZ_CP106738.1"/>
</dbReference>
<evidence type="ECO:0000313" key="3">
    <source>
        <dbReference type="Proteomes" id="UP001064087"/>
    </source>
</evidence>
<dbReference type="InterPro" id="IPR050194">
    <property type="entry name" value="Glycosyltransferase_grp1"/>
</dbReference>
<reference evidence="2" key="1">
    <citation type="submission" date="2022-10" db="EMBL/GenBank/DDBJ databases">
        <title>Roseovarius pelagicus sp. nov., isolated from Arctic seawater.</title>
        <authorList>
            <person name="Hong Y.W."/>
            <person name="Hwang C.Y."/>
        </authorList>
    </citation>
    <scope>NUCLEOTIDE SEQUENCE</scope>
    <source>
        <strain evidence="2">HL-MP18</strain>
    </source>
</reference>
<name>A0ABY6D6Q7_9RHOB</name>
<sequence>MPRHLEQLSETLVGSAALTIVSDRNRGGYDRIIEAGTHHIEIDGMRSCLRPGTMWRGWRGALRVARSQNWDVIWLHARLPALMLRMALALRLLRPSPQTRIAMTYHGIPFDPGHRRLAAVVSRWLERFLLAHCPPMHLVFVSSDMAIRLRNVVGETRMMRHITHVLPNSSNLGKLPLPRHGRNQRQLVITGRAGYQKNYPLAVRLMDHMPPEYSLTLCGSGTDDPTFQARILRQVRPETRARVHFTGSLADVRPILAEADGYLLTSRYEGMPIGTIEAFECGLPIILGPIEAAPEIIATHPMAMCLPLRDLPRDAVRITQLIESYVSTRSDSAARIRAAWRRSYPYDIWQFRARRLVSEVLGSFRTDAERQKPAP</sequence>
<evidence type="ECO:0000259" key="1">
    <source>
        <dbReference type="Pfam" id="PF13439"/>
    </source>
</evidence>
<dbReference type="Pfam" id="PF13439">
    <property type="entry name" value="Glyco_transf_4"/>
    <property type="match status" value="1"/>
</dbReference>
<dbReference type="Gene3D" id="3.40.50.2000">
    <property type="entry name" value="Glycogen Phosphorylase B"/>
    <property type="match status" value="2"/>
</dbReference>